<protein>
    <submittedName>
        <fullName evidence="6">Major facilitator superfamily MFS_1</fullName>
    </submittedName>
</protein>
<evidence type="ECO:0000256" key="4">
    <source>
        <dbReference type="SAM" id="Phobius"/>
    </source>
</evidence>
<evidence type="ECO:0000256" key="3">
    <source>
        <dbReference type="ARBA" id="ARBA00023136"/>
    </source>
</evidence>
<dbReference type="PANTHER" id="PTHR42910:SF1">
    <property type="entry name" value="MAJOR FACILITATOR SUPERFAMILY (MFS) PROFILE DOMAIN-CONTAINING PROTEIN"/>
    <property type="match status" value="1"/>
</dbReference>
<sequence>MQITQPASAATTSVGKGLLFAMAASCGIAVANIYYNQPMLGVIEDSFDHAGAAGLIPTATQLGYAAGLFLLVPLGDLVERRRLIVMQFALLGIVLALAGLAPSAWTLVIASLCIGFAATVAQQIIPFAASLAPASERGAVIGTVMGGLLCGILLSRTLAGYVATYFGWREMFWIGVPLALIGGVLMRVVLPLSQISSDIRYPALIRSLAGLWQDEPILRQVTIVQAALFASFTAFWTILALRLQGAAFHLGADVAGLFGFVGAVGILAAPMAGHLADRRGPRPVVLLGLGSVLLAWILFGVWTSLVGLVVGVVVLDFGMQSALVSHQHMVFALRPEARSRLNTIFMSGMFVGGAIGSAGATFAWNIADWPGVCVYGTGLALFALAVRLLGGQPAR</sequence>
<dbReference type="AlphaFoldDB" id="B2II31"/>
<feature type="transmembrane region" description="Helical" evidence="4">
    <location>
        <begin position="17"/>
        <end position="35"/>
    </location>
</feature>
<feature type="transmembrane region" description="Helical" evidence="4">
    <location>
        <begin position="221"/>
        <end position="241"/>
    </location>
</feature>
<feature type="domain" description="Major facilitator superfamily (MFS) profile" evidence="5">
    <location>
        <begin position="18"/>
        <end position="395"/>
    </location>
</feature>
<proteinExistence type="predicted"/>
<reference evidence="7" key="1">
    <citation type="submission" date="2008-03" db="EMBL/GenBank/DDBJ databases">
        <title>Complete sequence of chromosome of Beijerinckia indica subsp. indica ATCC 9039.</title>
        <authorList>
            <consortium name="US DOE Joint Genome Institute"/>
            <person name="Copeland A."/>
            <person name="Lucas S."/>
            <person name="Lapidus A."/>
            <person name="Glavina del Rio T."/>
            <person name="Dalin E."/>
            <person name="Tice H."/>
            <person name="Bruce D."/>
            <person name="Goodwin L."/>
            <person name="Pitluck S."/>
            <person name="LaButti K."/>
            <person name="Schmutz J."/>
            <person name="Larimer F."/>
            <person name="Land M."/>
            <person name="Hauser L."/>
            <person name="Kyrpides N."/>
            <person name="Mikhailova N."/>
            <person name="Dunfield P.F."/>
            <person name="Dedysh S.N."/>
            <person name="Liesack W."/>
            <person name="Saw J.H."/>
            <person name="Alam M."/>
            <person name="Chen Y."/>
            <person name="Murrell J.C."/>
            <person name="Richardson P."/>
        </authorList>
    </citation>
    <scope>NUCLEOTIDE SEQUENCE [LARGE SCALE GENOMIC DNA]</scope>
    <source>
        <strain evidence="7">ATCC 9039 / DSM 1715 / NCIMB 8712</strain>
    </source>
</reference>
<dbReference type="InterPro" id="IPR020846">
    <property type="entry name" value="MFS_dom"/>
</dbReference>
<dbReference type="InterPro" id="IPR036259">
    <property type="entry name" value="MFS_trans_sf"/>
</dbReference>
<evidence type="ECO:0000256" key="1">
    <source>
        <dbReference type="ARBA" id="ARBA00022692"/>
    </source>
</evidence>
<dbReference type="GO" id="GO:0022857">
    <property type="term" value="F:transmembrane transporter activity"/>
    <property type="evidence" value="ECO:0007669"/>
    <property type="project" value="InterPro"/>
</dbReference>
<dbReference type="EMBL" id="CP001016">
    <property type="protein sequence ID" value="ACB94614.1"/>
    <property type="molecule type" value="Genomic_DNA"/>
</dbReference>
<feature type="transmembrane region" description="Helical" evidence="4">
    <location>
        <begin position="171"/>
        <end position="190"/>
    </location>
</feature>
<dbReference type="Pfam" id="PF07690">
    <property type="entry name" value="MFS_1"/>
    <property type="match status" value="2"/>
</dbReference>
<dbReference type="SUPFAM" id="SSF103473">
    <property type="entry name" value="MFS general substrate transporter"/>
    <property type="match status" value="1"/>
</dbReference>
<gene>
    <name evidence="6" type="ordered locus">Bind_0970</name>
</gene>
<dbReference type="PANTHER" id="PTHR42910">
    <property type="entry name" value="TRANSPORTER SCO4007-RELATED"/>
    <property type="match status" value="1"/>
</dbReference>
<keyword evidence="3 4" id="KW-0472">Membrane</keyword>
<evidence type="ECO:0000313" key="7">
    <source>
        <dbReference type="Proteomes" id="UP000001695"/>
    </source>
</evidence>
<dbReference type="HOGENOM" id="CLU_001265_23_0_5"/>
<dbReference type="KEGG" id="bid:Bind_0970"/>
<keyword evidence="2 4" id="KW-1133">Transmembrane helix</keyword>
<dbReference type="STRING" id="395963.Bind_0970"/>
<keyword evidence="7" id="KW-1185">Reference proteome</keyword>
<feature type="transmembrane region" description="Helical" evidence="4">
    <location>
        <begin position="50"/>
        <end position="71"/>
    </location>
</feature>
<name>B2II31_BEII9</name>
<dbReference type="PROSITE" id="PS50850">
    <property type="entry name" value="MFS"/>
    <property type="match status" value="1"/>
</dbReference>
<organism evidence="6 7">
    <name type="scientific">Beijerinckia indica subsp. indica (strain ATCC 9039 / DSM 1715 / NCIMB 8712)</name>
    <dbReference type="NCBI Taxonomy" id="395963"/>
    <lineage>
        <taxon>Bacteria</taxon>
        <taxon>Pseudomonadati</taxon>
        <taxon>Pseudomonadota</taxon>
        <taxon>Alphaproteobacteria</taxon>
        <taxon>Hyphomicrobiales</taxon>
        <taxon>Beijerinckiaceae</taxon>
        <taxon>Beijerinckia</taxon>
    </lineage>
</organism>
<feature type="transmembrane region" description="Helical" evidence="4">
    <location>
        <begin position="139"/>
        <end position="159"/>
    </location>
</feature>
<evidence type="ECO:0000313" key="6">
    <source>
        <dbReference type="EMBL" id="ACB94614.1"/>
    </source>
</evidence>
<evidence type="ECO:0000259" key="5">
    <source>
        <dbReference type="PROSITE" id="PS50850"/>
    </source>
</evidence>
<accession>B2II31</accession>
<dbReference type="eggNOG" id="COG2814">
    <property type="taxonomic scope" value="Bacteria"/>
</dbReference>
<dbReference type="Proteomes" id="UP000001695">
    <property type="component" value="Chromosome"/>
</dbReference>
<feature type="transmembrane region" description="Helical" evidence="4">
    <location>
        <begin position="369"/>
        <end position="389"/>
    </location>
</feature>
<dbReference type="CDD" id="cd17324">
    <property type="entry name" value="MFS_NepI_like"/>
    <property type="match status" value="1"/>
</dbReference>
<feature type="transmembrane region" description="Helical" evidence="4">
    <location>
        <begin position="344"/>
        <end position="363"/>
    </location>
</feature>
<feature type="transmembrane region" description="Helical" evidence="4">
    <location>
        <begin position="247"/>
        <end position="269"/>
    </location>
</feature>
<dbReference type="InterPro" id="IPR011701">
    <property type="entry name" value="MFS"/>
</dbReference>
<evidence type="ECO:0000256" key="2">
    <source>
        <dbReference type="ARBA" id="ARBA00022989"/>
    </source>
</evidence>
<keyword evidence="1 4" id="KW-0812">Transmembrane</keyword>
<dbReference type="RefSeq" id="WP_012383971.1">
    <property type="nucleotide sequence ID" value="NC_010581.1"/>
</dbReference>
<dbReference type="Gene3D" id="1.20.1250.20">
    <property type="entry name" value="MFS general substrate transporter like domains"/>
    <property type="match status" value="1"/>
</dbReference>
<feature type="transmembrane region" description="Helical" evidence="4">
    <location>
        <begin position="83"/>
        <end position="101"/>
    </location>
</feature>
<reference evidence="6 7" key="2">
    <citation type="journal article" date="2010" name="J. Bacteriol.">
        <title>Complete genome sequence of Beijerinckia indica subsp. indica.</title>
        <authorList>
            <person name="Tamas I."/>
            <person name="Dedysh S.N."/>
            <person name="Liesack W."/>
            <person name="Stott M.B."/>
            <person name="Alam M."/>
            <person name="Murrell J.C."/>
            <person name="Dunfield P.F."/>
        </authorList>
    </citation>
    <scope>NUCLEOTIDE SEQUENCE [LARGE SCALE GENOMIC DNA]</scope>
    <source>
        <strain evidence="7">ATCC 9039 / DSM 1715 / NCIMB 8712</strain>
    </source>
</reference>